<keyword evidence="14 23" id="KW-0067">ATP-binding</keyword>
<dbReference type="InterPro" id="IPR003599">
    <property type="entry name" value="Ig_sub"/>
</dbReference>
<dbReference type="Pfam" id="PF22854">
    <property type="entry name" value="VEGFR1-3_N_Ig-like"/>
    <property type="match status" value="1"/>
</dbReference>
<evidence type="ECO:0000256" key="20">
    <source>
        <dbReference type="ARBA" id="ARBA00023180"/>
    </source>
</evidence>
<evidence type="ECO:0000256" key="4">
    <source>
        <dbReference type="ARBA" id="ARBA00022475"/>
    </source>
</evidence>
<dbReference type="InterPro" id="IPR013098">
    <property type="entry name" value="Ig_I-set"/>
</dbReference>
<feature type="compositionally biased region" description="Polar residues" evidence="25">
    <location>
        <begin position="1562"/>
        <end position="1575"/>
    </location>
</feature>
<evidence type="ECO:0000256" key="6">
    <source>
        <dbReference type="ARBA" id="ARBA00022657"/>
    </source>
</evidence>
<proteinExistence type="inferred from homology"/>
<dbReference type="CDD" id="cd00096">
    <property type="entry name" value="Ig"/>
    <property type="match status" value="1"/>
</dbReference>
<dbReference type="InterPro" id="IPR017441">
    <property type="entry name" value="Protein_kinase_ATP_BS"/>
</dbReference>
<evidence type="ECO:0000256" key="24">
    <source>
        <dbReference type="RuleBase" id="RU000311"/>
    </source>
</evidence>
<gene>
    <name evidence="30" type="primary">KDR</name>
</gene>
<evidence type="ECO:0000313" key="30">
    <source>
        <dbReference type="RefSeq" id="XP_008585709.1"/>
    </source>
</evidence>
<keyword evidence="4" id="KW-1003">Cell membrane</keyword>
<dbReference type="Pfam" id="PF21339">
    <property type="entry name" value="VEGFR-1-like_Ig-like"/>
    <property type="match status" value="1"/>
</dbReference>
<dbReference type="InterPro" id="IPR011009">
    <property type="entry name" value="Kinase-like_dom_sf"/>
</dbReference>
<feature type="domain" description="Ig-like" evidence="28">
    <location>
        <begin position="933"/>
        <end position="1005"/>
    </location>
</feature>
<evidence type="ECO:0000256" key="1">
    <source>
        <dbReference type="ARBA" id="ARBA00004251"/>
    </source>
</evidence>
<dbReference type="PRINTS" id="PR01834">
    <property type="entry name" value="VEGFRECEPTR2"/>
</dbReference>
<dbReference type="InterPro" id="IPR001824">
    <property type="entry name" value="Tyr_kinase_rcpt_3_CS"/>
</dbReference>
<keyword evidence="15 26" id="KW-1133">Transmembrane helix</keyword>
<evidence type="ECO:0000259" key="28">
    <source>
        <dbReference type="PROSITE" id="PS50835"/>
    </source>
</evidence>
<feature type="transmembrane region" description="Helical" evidence="26">
    <location>
        <begin position="1031"/>
        <end position="1052"/>
    </location>
</feature>
<keyword evidence="20" id="KW-0325">Glycoprotein</keyword>
<dbReference type="GeneID" id="103603020"/>
<dbReference type="Proteomes" id="UP000694923">
    <property type="component" value="Unplaced"/>
</dbReference>
<dbReference type="SMART" id="SM00219">
    <property type="entry name" value="TyrKc"/>
    <property type="match status" value="1"/>
</dbReference>
<dbReference type="InterPro" id="IPR009136">
    <property type="entry name" value="VEGFR2_rcpt"/>
</dbReference>
<dbReference type="PROSITE" id="PS00240">
    <property type="entry name" value="RECEPTOR_TYR_KIN_III"/>
    <property type="match status" value="1"/>
</dbReference>
<evidence type="ECO:0000313" key="29">
    <source>
        <dbReference type="Proteomes" id="UP000694923"/>
    </source>
</evidence>
<feature type="domain" description="Ig-like" evidence="28">
    <location>
        <begin position="490"/>
        <end position="586"/>
    </location>
</feature>
<evidence type="ECO:0000256" key="21">
    <source>
        <dbReference type="ARBA" id="ARBA00023319"/>
    </source>
</evidence>
<dbReference type="CDD" id="cd05103">
    <property type="entry name" value="PTKc_VEGFR2"/>
    <property type="match status" value="1"/>
</dbReference>
<dbReference type="Gene3D" id="3.30.200.20">
    <property type="entry name" value="Phosphorylase Kinase, domain 1"/>
    <property type="match status" value="1"/>
</dbReference>
<dbReference type="InterPro" id="IPR020635">
    <property type="entry name" value="Tyr_kinase_cat_dom"/>
</dbReference>
<evidence type="ECO:0000256" key="16">
    <source>
        <dbReference type="ARBA" id="ARBA00023136"/>
    </source>
</evidence>
<evidence type="ECO:0000256" key="3">
    <source>
        <dbReference type="ARBA" id="ARBA00022473"/>
    </source>
</evidence>
<dbReference type="SUPFAM" id="SSF48726">
    <property type="entry name" value="Immunoglobulin"/>
    <property type="match status" value="7"/>
</dbReference>
<evidence type="ECO:0000256" key="22">
    <source>
        <dbReference type="ARBA" id="ARBA00051243"/>
    </source>
</evidence>
<protein>
    <recommendedName>
        <fullName evidence="2">receptor protein-tyrosine kinase</fullName>
        <ecNumber evidence="2">2.7.10.1</ecNumber>
    </recommendedName>
</protein>
<dbReference type="SMART" id="SM00408">
    <property type="entry name" value="IGc2"/>
    <property type="match status" value="5"/>
</dbReference>
<name>A0ABM0RYL8_GALVR</name>
<evidence type="ECO:0000256" key="19">
    <source>
        <dbReference type="ARBA" id="ARBA00023170"/>
    </source>
</evidence>
<evidence type="ECO:0000259" key="27">
    <source>
        <dbReference type="PROSITE" id="PS50011"/>
    </source>
</evidence>
<dbReference type="Gene3D" id="1.10.510.10">
    <property type="entry name" value="Transferase(Phosphotransferase) domain 1"/>
    <property type="match status" value="1"/>
</dbReference>
<feature type="domain" description="Ig-like" evidence="28">
    <location>
        <begin position="594"/>
        <end position="680"/>
    </location>
</feature>
<keyword evidence="17" id="KW-0829">Tyrosine-protein kinase</keyword>
<feature type="domain" description="Ig-like" evidence="28">
    <location>
        <begin position="817"/>
        <end position="926"/>
    </location>
</feature>
<evidence type="ECO:0000256" key="5">
    <source>
        <dbReference type="ARBA" id="ARBA00022553"/>
    </source>
</evidence>
<keyword evidence="5" id="KW-0597">Phosphoprotein</keyword>
<keyword evidence="7" id="KW-0808">Transferase</keyword>
<dbReference type="InterPro" id="IPR041348">
    <property type="entry name" value="VEGFR-2_TMD"/>
</dbReference>
<dbReference type="PROSITE" id="PS00107">
    <property type="entry name" value="PROTEIN_KINASE_ATP"/>
    <property type="match status" value="1"/>
</dbReference>
<dbReference type="InterPro" id="IPR007110">
    <property type="entry name" value="Ig-like_dom"/>
</dbReference>
<feature type="domain" description="Protein kinase" evidence="27">
    <location>
        <begin position="1100"/>
        <end position="1428"/>
    </location>
</feature>
<dbReference type="InterPro" id="IPR050122">
    <property type="entry name" value="RTK"/>
</dbReference>
<evidence type="ECO:0000256" key="11">
    <source>
        <dbReference type="ARBA" id="ARBA00022741"/>
    </source>
</evidence>
<keyword evidence="21 24" id="KW-0393">Immunoglobulin domain</keyword>
<dbReference type="PANTHER" id="PTHR24416:SF45">
    <property type="entry name" value="VASCULAR ENDOTHELIAL GROWTH FACTOR RECEPTOR 2"/>
    <property type="match status" value="1"/>
</dbReference>
<evidence type="ECO:0000256" key="8">
    <source>
        <dbReference type="ARBA" id="ARBA00022692"/>
    </source>
</evidence>
<dbReference type="InterPro" id="IPR036179">
    <property type="entry name" value="Ig-like_dom_sf"/>
</dbReference>
<comment type="similarity">
    <text evidence="24">Belongs to the protein kinase superfamily. Tyr protein kinase family. CSF-1/PDGF receptor subfamily.</text>
</comment>
<feature type="region of interest" description="Disordered" evidence="25">
    <location>
        <begin position="1544"/>
        <end position="1584"/>
    </location>
</feature>
<dbReference type="SMART" id="SM00409">
    <property type="entry name" value="IG"/>
    <property type="match status" value="7"/>
</dbReference>
<evidence type="ECO:0000256" key="9">
    <source>
        <dbReference type="ARBA" id="ARBA00022729"/>
    </source>
</evidence>
<dbReference type="Pfam" id="PF07679">
    <property type="entry name" value="I-set"/>
    <property type="match status" value="2"/>
</dbReference>
<dbReference type="InterPro" id="IPR013151">
    <property type="entry name" value="Immunoglobulin_dom"/>
</dbReference>
<dbReference type="PANTHER" id="PTHR24416">
    <property type="entry name" value="TYROSINE-PROTEIN KINASE RECEPTOR"/>
    <property type="match status" value="1"/>
</dbReference>
<dbReference type="InterPro" id="IPR008266">
    <property type="entry name" value="Tyr_kinase_AS"/>
</dbReference>
<feature type="binding site" evidence="23">
    <location>
        <position position="1134"/>
    </location>
    <ligand>
        <name>ATP</name>
        <dbReference type="ChEBI" id="CHEBI:30616"/>
    </ligand>
</feature>
<keyword evidence="8 24" id="KW-0812">Transmembrane</keyword>
<evidence type="ECO:0000256" key="18">
    <source>
        <dbReference type="ARBA" id="ARBA00023157"/>
    </source>
</evidence>
<dbReference type="Pfam" id="PF22971">
    <property type="entry name" value="Ig_VEGFR-1-like_5th"/>
    <property type="match status" value="1"/>
</dbReference>
<sequence length="1622" mass="180721">MRDEGRVTLVSRVRSSSRYRQLPPRSSAVGVWPEPGRNLKLKCLLGLSRIRLPSHPRGVPDLESRQGLGAALPLPARSVARALQNAQSPFRSREILARRRPRRPRYRGRSRGTLALRVPASCAAARVPLALYLQGRRGRKNPRPSCGCCARREVRDGEQGAAGHRSVALHGDPGRRRGRVPCPRLWSRQGPQPEGVLRSRRSLGLLGSGGGKAPWAGRQEVPRRLEQAVKRCLAARDIPARAPGRKPCRELTPRRPVRTVRSVLPLWESSQDPGLLFAFGSNTHARSLCLPSVSLDPPRLSIQKDILTIMANTSLQITCRGQQDLDWLWPNNQSGSEERVEVTECSDGFFCKTLTISRVIGNDTGAYKCSYQDTDVASVVYVYVQDYRSPFIASVSDQHGVVYITENKNKTVVIPCLGSISNLNVSLCARYPEKRFVPDGNRISWDSKKGFTIPSYMISYAGMVFCEAKINDESYQSIMYIVVVVGYKIYDVVLSPPHGVELSVGEKLVLNCTARTELNVGIDFNWEHPSSKHQHKKVVNRDLKSQSGSEMKKFLSTLTIDGVTRSDQGLYICAASSGLMTKRNSTFVRVHEKPFVAFGSGMESLVEATVGDRVRVPVKCLGYPPPEIKWYKNGRPLESNHTIKVGHVLTIMEVSEKDTGNYTIILTNPISKEKQSHVVSLVVNVPPQIGEKSLISPMDSYQYGTTQTLTCTVYAMPPPLHIHWYWQLEEECSSTPSQAVLMTNPYICKEWRNVEDFQGGNKIEVNKNQFALIEGKNKTVSTLVIQAANVSALYKCEAVNKVGKGERVISFHVTRGPEITLQPGMQPTEQESVSLWCAADRATFENLTWYKLGPRALPIHAGELPTPVCKNLDAFWKLNATMFSNSTNDILVMELQNASLQDQGDYVCFAQDKKTKKRHCVVRRLTVLERMAPMITGNLENQTTSIGETIEVSCTASGNPSPQITWFKDNETLVEDSGIVLKDGNRNLTIRRVRKEDGGLYTCQACSVLGCAKVEAFFIIEGAQEKTNLEVIILVGTAVIAMFFWLLLVIVLRTVKRANGGELKTGYLSIVMDPDELPLDEHCERLPYDASKWEFPRDRLKLGKPLGRGAFGQVIEADAFGIDKAATCKTVAVKMLKEGATHSEHRALMSELKILIHIGHHLNVVNLLGACTKPGGPLMVIVEFCKFGNLSTYLRSKRNEFVPYKTKGARFRQGKDYVGEIPVDLKRRLDSITSSQSSTSSGFVEEKSLSDVEEEEASEDLYKDFLTLEHLICYSFQVAKGMEFLASRKCIHRDLAARNILLSEKNVVKICDFGLARDIYKDPDYVRKGDARLPLKWMAPETIFDRVYTIQSDVWSFGVLLWEIFSLGASPYPGVKIDEEFCRRLKEGTRMRAPDYTTPEMYQTMLDCWHGEPNQRPTFSELVEHLGNLLQANAQQDGKDCIVLPISETLSMEEDSGLSLPTSPVSCMEEEEVCDPKFHYDNTAGISQYLQNSKRKSRPVSVKTFEDIPLEEPEVKVIPDDNQTDSGMVLASEELKTLEDRTKLAPPFSGMMPCKSRESVASEGSNQTSGYQSGYHSDDTDTTVYSSEEAELLKLVEIGAQAGSMAQVLQPDSGTTLSSPPV</sequence>
<feature type="domain" description="Ig-like" evidence="28">
    <location>
        <begin position="687"/>
        <end position="814"/>
    </location>
</feature>
<evidence type="ECO:0000256" key="17">
    <source>
        <dbReference type="ARBA" id="ARBA00023137"/>
    </source>
</evidence>
<accession>A0ABM0RYL8</accession>
<evidence type="ECO:0000256" key="10">
    <source>
        <dbReference type="ARBA" id="ARBA00022737"/>
    </source>
</evidence>
<evidence type="ECO:0000256" key="2">
    <source>
        <dbReference type="ARBA" id="ARBA00011902"/>
    </source>
</evidence>
<evidence type="ECO:0000256" key="26">
    <source>
        <dbReference type="SAM" id="Phobius"/>
    </source>
</evidence>
<dbReference type="InterPro" id="IPR055238">
    <property type="entry name" value="VEGFR1-3_N_Ig-like"/>
</dbReference>
<comment type="catalytic activity">
    <reaction evidence="22">
        <text>L-tyrosyl-[protein] + ATP = O-phospho-L-tyrosyl-[protein] + ADP + H(+)</text>
        <dbReference type="Rhea" id="RHEA:10596"/>
        <dbReference type="Rhea" id="RHEA-COMP:10136"/>
        <dbReference type="Rhea" id="RHEA-COMP:20101"/>
        <dbReference type="ChEBI" id="CHEBI:15378"/>
        <dbReference type="ChEBI" id="CHEBI:30616"/>
        <dbReference type="ChEBI" id="CHEBI:46858"/>
        <dbReference type="ChEBI" id="CHEBI:61978"/>
        <dbReference type="ChEBI" id="CHEBI:456216"/>
        <dbReference type="EC" id="2.7.10.1"/>
    </reaction>
</comment>
<keyword evidence="29" id="KW-1185">Reference proteome</keyword>
<dbReference type="Pfam" id="PF00047">
    <property type="entry name" value="ig"/>
    <property type="match status" value="1"/>
</dbReference>
<reference evidence="30" key="1">
    <citation type="submission" date="2025-08" db="UniProtKB">
        <authorList>
            <consortium name="RefSeq"/>
        </authorList>
    </citation>
    <scope>IDENTIFICATION</scope>
</reference>
<dbReference type="InterPro" id="IPR003598">
    <property type="entry name" value="Ig_sub2"/>
</dbReference>
<dbReference type="CDD" id="cd05862">
    <property type="entry name" value="IgI_VEGFR"/>
    <property type="match status" value="1"/>
</dbReference>
<dbReference type="SMART" id="SM00406">
    <property type="entry name" value="IGv"/>
    <property type="match status" value="3"/>
</dbReference>
<keyword evidence="10" id="KW-0677">Repeat</keyword>
<keyword evidence="9" id="KW-0732">Signal</keyword>
<evidence type="ECO:0000256" key="25">
    <source>
        <dbReference type="SAM" id="MobiDB-lite"/>
    </source>
</evidence>
<dbReference type="RefSeq" id="XP_008585709.1">
    <property type="nucleotide sequence ID" value="XM_008587487.1"/>
</dbReference>
<feature type="region of interest" description="Disordered" evidence="25">
    <location>
        <begin position="160"/>
        <end position="196"/>
    </location>
</feature>
<dbReference type="InterPro" id="IPR055229">
    <property type="entry name" value="VEGFR1-3_5th"/>
</dbReference>
<evidence type="ECO:0000256" key="13">
    <source>
        <dbReference type="ARBA" id="ARBA00022782"/>
    </source>
</evidence>
<keyword evidence="19 24" id="KW-0675">Receptor</keyword>
<keyword evidence="12" id="KW-0418">Kinase</keyword>
<evidence type="ECO:0000256" key="12">
    <source>
        <dbReference type="ARBA" id="ARBA00022777"/>
    </source>
</evidence>
<dbReference type="Pfam" id="PF17988">
    <property type="entry name" value="VEGFR-2_TMD"/>
    <property type="match status" value="1"/>
</dbReference>
<keyword evidence="18" id="KW-1015">Disulfide bond</keyword>
<dbReference type="CDD" id="cd05864">
    <property type="entry name" value="IgI_VEGFR-2"/>
    <property type="match status" value="1"/>
</dbReference>
<evidence type="ECO:0000256" key="15">
    <source>
        <dbReference type="ARBA" id="ARBA00022989"/>
    </source>
</evidence>
<dbReference type="PROSITE" id="PS50011">
    <property type="entry name" value="PROTEIN_KINASE_DOM"/>
    <property type="match status" value="1"/>
</dbReference>
<evidence type="ECO:0000256" key="23">
    <source>
        <dbReference type="PROSITE-ProRule" id="PRU10141"/>
    </source>
</evidence>
<dbReference type="InterPro" id="IPR000719">
    <property type="entry name" value="Prot_kinase_dom"/>
</dbReference>
<keyword evidence="11 23" id="KW-0547">Nucleotide-binding</keyword>
<dbReference type="InterPro" id="IPR013783">
    <property type="entry name" value="Ig-like_fold"/>
</dbReference>
<keyword evidence="16 26" id="KW-0472">Membrane</keyword>
<dbReference type="Pfam" id="PF07714">
    <property type="entry name" value="PK_Tyr_Ser-Thr"/>
    <property type="match status" value="1"/>
</dbReference>
<dbReference type="SUPFAM" id="SSF56112">
    <property type="entry name" value="Protein kinase-like (PK-like)"/>
    <property type="match status" value="1"/>
</dbReference>
<dbReference type="InterPro" id="IPR001245">
    <property type="entry name" value="Ser-Thr/Tyr_kinase_cat_dom"/>
</dbReference>
<dbReference type="PROSITE" id="PS50835">
    <property type="entry name" value="IG_LIKE"/>
    <property type="match status" value="5"/>
</dbReference>
<comment type="subcellular location">
    <subcellularLocation>
        <location evidence="1">Cell membrane</location>
        <topology evidence="1">Single-pass type I membrane protein</topology>
    </subcellularLocation>
    <subcellularLocation>
        <location evidence="24">Membrane</location>
        <topology evidence="24">Single-pass type I membrane protein</topology>
    </subcellularLocation>
</comment>
<dbReference type="InterPro" id="IPR013106">
    <property type="entry name" value="Ig_V-set"/>
</dbReference>
<keyword evidence="3" id="KW-0217">Developmental protein</keyword>
<evidence type="ECO:0000256" key="14">
    <source>
        <dbReference type="ARBA" id="ARBA00022840"/>
    </source>
</evidence>
<keyword evidence="6" id="KW-0037">Angiogenesis</keyword>
<dbReference type="EC" id="2.7.10.1" evidence="2"/>
<dbReference type="PRINTS" id="PR01832">
    <property type="entry name" value="VEGFRECEPTOR"/>
</dbReference>
<organism evidence="29 30">
    <name type="scientific">Galeopterus variegatus</name>
    <name type="common">Malayan flying lemur</name>
    <name type="synonym">Cynocephalus variegatus</name>
    <dbReference type="NCBI Taxonomy" id="482537"/>
    <lineage>
        <taxon>Eukaryota</taxon>
        <taxon>Metazoa</taxon>
        <taxon>Chordata</taxon>
        <taxon>Craniata</taxon>
        <taxon>Vertebrata</taxon>
        <taxon>Euteleostomi</taxon>
        <taxon>Mammalia</taxon>
        <taxon>Eutheria</taxon>
        <taxon>Euarchontoglires</taxon>
        <taxon>Dermoptera</taxon>
        <taxon>Cynocephalidae</taxon>
        <taxon>Galeopterus</taxon>
    </lineage>
</organism>
<keyword evidence="13" id="KW-0221">Differentiation</keyword>
<dbReference type="PROSITE" id="PS00109">
    <property type="entry name" value="PROTEIN_KINASE_TYR"/>
    <property type="match status" value="1"/>
</dbReference>
<evidence type="ECO:0000256" key="7">
    <source>
        <dbReference type="ARBA" id="ARBA00022679"/>
    </source>
</evidence>
<dbReference type="Gene3D" id="2.60.40.10">
    <property type="entry name" value="Immunoglobulins"/>
    <property type="match status" value="7"/>
</dbReference>